<dbReference type="OMA" id="SYSHEEI"/>
<dbReference type="VEuPathDB" id="AmoebaDB:ENU1_149690"/>
<evidence type="ECO:0000313" key="2">
    <source>
        <dbReference type="Proteomes" id="UP000006769"/>
    </source>
</evidence>
<dbReference type="RefSeq" id="XP_008858800.1">
    <property type="nucleotide sequence ID" value="XM_008860578.1"/>
</dbReference>
<reference evidence="1 2" key="1">
    <citation type="submission" date="2011-11" db="EMBL/GenBank/DDBJ databases">
        <authorList>
            <person name="Hannick L."/>
            <person name="Karamycheva S."/>
            <person name="Lorenzi H."/>
            <person name="Caler E."/>
        </authorList>
    </citation>
    <scope>NUCLEOTIDE SEQUENCE [LARGE SCALE GENOMIC DNA]</scope>
    <source>
        <strain evidence="1 2">P19</strain>
    </source>
</reference>
<dbReference type="AlphaFoldDB" id="K2H8K7"/>
<name>K2H8K7_ENTNP</name>
<dbReference type="GeneID" id="20074978"/>
<gene>
    <name evidence="1" type="ORF">ENU1_149690</name>
</gene>
<dbReference type="OrthoDB" id="28182at2759"/>
<protein>
    <submittedName>
        <fullName evidence="1">Uncharacterized protein</fullName>
    </submittedName>
</protein>
<proteinExistence type="predicted"/>
<dbReference type="EMBL" id="JH928125">
    <property type="protein sequence ID" value="EKE38864.1"/>
    <property type="molecule type" value="Genomic_DNA"/>
</dbReference>
<evidence type="ECO:0000313" key="1">
    <source>
        <dbReference type="EMBL" id="EKE38864.1"/>
    </source>
</evidence>
<sequence>MFILLMKKTTSTEETKIVTYSMKELKRSSKTFEAIQQALILSILNINGYGFKIKKPERRSQKTLQLMLVEEIYEKDSIILLEENINATCNEIVKKELEENGCIELEPSDIDGTSSIAQLASKYDSEKLKQIKRHKNANKIALTFKELLQMSEKLGYKFKYRTTKPAKMTKKLEKISSVYGKVNLTLSDINEIGKKVNESIYKRFNKESFSIIIPPHDLIIEKICNKVIESNKNIGHQIETNTSKFKKITNKDKFDKIGIPTTSLEKENTQNNLFSSTQDKNSLNLKQNHFINNTKIIQNTLIAVKPKIMENIDIKLTSDTLDHTSKEDKFISPEPSLTTPSNLTDFSTSFCPEESVISGIQSDTPFYTYENMFDHNYLQQLSIQPKILFFNQQPNSYSHEEISIYPTVTSLPINKSSNEIITQPFDEHSFYFSTNQNKTNDIPYLDHFFTQSLPSNTCCD</sequence>
<dbReference type="Proteomes" id="UP000006769">
    <property type="component" value="Unassembled WGS sequence"/>
</dbReference>
<accession>K2H8K7</accession>
<organism evidence="1 2">
    <name type="scientific">Entamoeba nuttalli (strain P19)</name>
    <name type="common">Amoeba</name>
    <dbReference type="NCBI Taxonomy" id="1076696"/>
    <lineage>
        <taxon>Eukaryota</taxon>
        <taxon>Amoebozoa</taxon>
        <taxon>Evosea</taxon>
        <taxon>Archamoebae</taxon>
        <taxon>Mastigamoebida</taxon>
        <taxon>Entamoebidae</taxon>
        <taxon>Entamoeba</taxon>
    </lineage>
</organism>